<feature type="transmembrane region" description="Helical" evidence="2">
    <location>
        <begin position="146"/>
        <end position="166"/>
    </location>
</feature>
<sequence>MASYPTELNPFVSNQRNRVVDATGMTVVKGGITSNMGFLSSILAAYTNLVNNIPVLITSIFLIFVWIAEENQTDGPLENIRTLLTEIKVEYSWERQLVNLLEFLVNFLIKFKIQFIQVGFAWLPYFAKPSSNSMYLSILHSLTIFVMRKWSSVVFFLIANFHFLFLSLRSPTYKMIILIIAIFLLFVEINIAGKPLLDKENATAMNIGTVSIKARPKRDIPEGSPLANKKAQNLSKI</sequence>
<feature type="transmembrane region" description="Helical" evidence="2">
    <location>
        <begin position="103"/>
        <end position="125"/>
    </location>
</feature>
<evidence type="ECO:0000313" key="3">
    <source>
        <dbReference type="EMBL" id="QAY29236.1"/>
    </source>
</evidence>
<feature type="transmembrane region" description="Helical" evidence="2">
    <location>
        <begin position="172"/>
        <end position="191"/>
    </location>
</feature>
<dbReference type="InterPro" id="IPR032441">
    <property type="entry name" value="SP24"/>
</dbReference>
<proteinExistence type="predicted"/>
<keyword evidence="2" id="KW-0812">Transmembrane</keyword>
<evidence type="ECO:0000256" key="2">
    <source>
        <dbReference type="SAM" id="Phobius"/>
    </source>
</evidence>
<dbReference type="EMBL" id="MH614288">
    <property type="protein sequence ID" value="QAY29236.1"/>
    <property type="molecule type" value="Genomic_RNA"/>
</dbReference>
<feature type="region of interest" description="Disordered" evidence="1">
    <location>
        <begin position="218"/>
        <end position="237"/>
    </location>
</feature>
<keyword evidence="2" id="KW-0472">Membrane</keyword>
<reference evidence="3" key="1">
    <citation type="submission" date="2018-07" db="EMBL/GenBank/DDBJ databases">
        <title>Host and pathogen evolutionary histories predict virus prevalence across bumblebee species.</title>
        <authorList>
            <person name="Pascall D.J."/>
            <person name="Tinsley M.C."/>
            <person name="Obbard D.J."/>
            <person name="Wilfert L."/>
        </authorList>
    </citation>
    <scope>NUCLEOTIDE SEQUENCE</scope>
</reference>
<protein>
    <submittedName>
        <fullName evidence="3">Uncharacterized protein</fullName>
    </submittedName>
</protein>
<name>A0A411D349_9VIRU</name>
<accession>A0A411D349</accession>
<feature type="transmembrane region" description="Helical" evidence="2">
    <location>
        <begin position="49"/>
        <end position="68"/>
    </location>
</feature>
<dbReference type="Pfam" id="PF16504">
    <property type="entry name" value="SP24"/>
    <property type="match status" value="1"/>
</dbReference>
<organism evidence="3">
    <name type="scientific">Allermuir Hill virus 1</name>
    <dbReference type="NCBI Taxonomy" id="2511027"/>
    <lineage>
        <taxon>Viruses</taxon>
        <taxon>Riboviria</taxon>
    </lineage>
</organism>
<evidence type="ECO:0000256" key="1">
    <source>
        <dbReference type="SAM" id="MobiDB-lite"/>
    </source>
</evidence>
<keyword evidence="2" id="KW-1133">Transmembrane helix</keyword>